<accession>A0ACC4D7W9</accession>
<keyword evidence="2" id="KW-1185">Reference proteome</keyword>
<evidence type="ECO:0000313" key="2">
    <source>
        <dbReference type="Proteomes" id="UP001638806"/>
    </source>
</evidence>
<proteinExistence type="predicted"/>
<sequence>MRGSSFVRPSALHRGFVLIWLFVLTWAIQVIAAVAEDRMGIGALYFAAFLHTAVFSCLLISLLEQLALPGKQEFAQQLQDAERDHTAQSATHSADETIRDQQPEDGDDGANATETTPLRAGEQGYGSNTTTTTFASTYRRPVTAEPVAPSVPSHPPYESEQSWSGRLPAWTWFLQLLLLAPVHVIILGNLGLVQTTAMQMTGPDGSSLLTPLMGIGILSILLVIPLSPFIHRVTHQIPFSYSWSSPVLSSTTWLRSHSRRTIASSFDSSRPWIWTTDPTRYRLLDWKSLSALSLRLCQRPRGKEVNCQRSVAENLMECKYDASSLPPNPADGKELDKLVSASVTKSADGLSASLHIEALNTRLCYVDLSEPIFGFSVEGGGSGDERFGQMPKDGLKSLQLWRRTWQGTWNVTLQLGSSGHSVDVPAQRPVDEGGMSRNEGGELKLREKPLEVTVKCAWDDANRVTNIPALHELKQYMPNWATVTKRTMGLVLVKKTYQVPA</sequence>
<reference evidence="1" key="1">
    <citation type="submission" date="2024-12" db="EMBL/GenBank/DDBJ databases">
        <title>Comparative genomics and development of molecular markers within Purpureocillium lilacinum and among Purpureocillium species.</title>
        <authorList>
            <person name="Yeh Z.-Y."/>
            <person name="Ni N.-T."/>
            <person name="Lo P.-H."/>
            <person name="Mushyakhwo K."/>
            <person name="Lin C.-F."/>
            <person name="Nai Y.-S."/>
        </authorList>
    </citation>
    <scope>NUCLEOTIDE SEQUENCE</scope>
    <source>
        <strain evidence="1">NCHU-NPUST-175</strain>
    </source>
</reference>
<gene>
    <name evidence="1" type="ORF">ACCO45_013391</name>
</gene>
<dbReference type="EMBL" id="JBGNUJ010000013">
    <property type="protein sequence ID" value="KAL3951674.1"/>
    <property type="molecule type" value="Genomic_DNA"/>
</dbReference>
<dbReference type="Proteomes" id="UP001638806">
    <property type="component" value="Unassembled WGS sequence"/>
</dbReference>
<evidence type="ECO:0000313" key="1">
    <source>
        <dbReference type="EMBL" id="KAL3951674.1"/>
    </source>
</evidence>
<protein>
    <submittedName>
        <fullName evidence="1">Uncharacterized protein</fullName>
    </submittedName>
</protein>
<comment type="caution">
    <text evidence="1">The sequence shown here is derived from an EMBL/GenBank/DDBJ whole genome shotgun (WGS) entry which is preliminary data.</text>
</comment>
<name>A0ACC4D7W9_PURLI</name>
<organism evidence="1 2">
    <name type="scientific">Purpureocillium lilacinum</name>
    <name type="common">Paecilomyces lilacinus</name>
    <dbReference type="NCBI Taxonomy" id="33203"/>
    <lineage>
        <taxon>Eukaryota</taxon>
        <taxon>Fungi</taxon>
        <taxon>Dikarya</taxon>
        <taxon>Ascomycota</taxon>
        <taxon>Pezizomycotina</taxon>
        <taxon>Sordariomycetes</taxon>
        <taxon>Hypocreomycetidae</taxon>
        <taxon>Hypocreales</taxon>
        <taxon>Ophiocordycipitaceae</taxon>
        <taxon>Purpureocillium</taxon>
    </lineage>
</organism>